<proteinExistence type="predicted"/>
<sequence>MKKHCKNCTAEAFYTYHEKEDMAASGSRTQDFPRSWDVVKDLTPRCCQDFTTRYCTPPSWSSHRAP</sequence>
<evidence type="ECO:0000313" key="2">
    <source>
        <dbReference type="Ensembl" id="ENSSSCP00015010489.1"/>
    </source>
</evidence>
<evidence type="ECO:0000313" key="3">
    <source>
        <dbReference type="Proteomes" id="UP000694726"/>
    </source>
</evidence>
<accession>A0A8D0TY43</accession>
<protein>
    <recommendedName>
        <fullName evidence="1">Nitric oxide synthase-interacting protein zinc-finger domain-containing protein</fullName>
    </recommendedName>
</protein>
<name>A0A8D0TY43_PIG</name>
<dbReference type="Ensembl" id="ENSSSCT00015026791.1">
    <property type="protein sequence ID" value="ENSSSCP00015010489.1"/>
    <property type="gene ID" value="ENSSSCG00015020262.1"/>
</dbReference>
<dbReference type="AlphaFoldDB" id="A0A8D0TY43"/>
<dbReference type="Proteomes" id="UP000694726">
    <property type="component" value="Unplaced"/>
</dbReference>
<reference evidence="2" key="1">
    <citation type="submission" date="2025-05" db="UniProtKB">
        <authorList>
            <consortium name="Ensembl"/>
        </authorList>
    </citation>
    <scope>IDENTIFICATION</scope>
</reference>
<dbReference type="Ensembl" id="ENSSSCT00060066276.1">
    <property type="protein sequence ID" value="ENSSSCP00060028380.1"/>
    <property type="gene ID" value="ENSSSCG00060048800.1"/>
</dbReference>
<organism evidence="2 3">
    <name type="scientific">Sus scrofa</name>
    <name type="common">Pig</name>
    <dbReference type="NCBI Taxonomy" id="9823"/>
    <lineage>
        <taxon>Eukaryota</taxon>
        <taxon>Metazoa</taxon>
        <taxon>Chordata</taxon>
        <taxon>Craniata</taxon>
        <taxon>Vertebrata</taxon>
        <taxon>Euteleostomi</taxon>
        <taxon>Mammalia</taxon>
        <taxon>Eutheria</taxon>
        <taxon>Laurasiatheria</taxon>
        <taxon>Artiodactyla</taxon>
        <taxon>Suina</taxon>
        <taxon>Suidae</taxon>
        <taxon>Sus</taxon>
    </lineage>
</organism>
<dbReference type="Pfam" id="PF15906">
    <property type="entry name" value="zf-NOSIP"/>
    <property type="match status" value="1"/>
</dbReference>
<dbReference type="InterPro" id="IPR031790">
    <property type="entry name" value="Znf-NOSIP"/>
</dbReference>
<feature type="domain" description="Nitric oxide synthase-interacting protein zinc-finger" evidence="1">
    <location>
        <begin position="4"/>
        <end position="48"/>
    </location>
</feature>
<evidence type="ECO:0000259" key="1">
    <source>
        <dbReference type="Pfam" id="PF15906"/>
    </source>
</evidence>
<dbReference type="Proteomes" id="UP000694723">
    <property type="component" value="Unplaced"/>
</dbReference>